<dbReference type="STRING" id="980251.GCA_001642875_03236"/>
<dbReference type="Gene3D" id="1.10.510.10">
    <property type="entry name" value="Transferase(Phosphotransferase) domain 1"/>
    <property type="match status" value="1"/>
</dbReference>
<dbReference type="PANTHER" id="PTHR44329">
    <property type="entry name" value="SERINE/THREONINE-PROTEIN KINASE TNNI3K-RELATED"/>
    <property type="match status" value="1"/>
</dbReference>
<dbReference type="SUPFAM" id="SSF56112">
    <property type="entry name" value="Protein kinase-like (PK-like)"/>
    <property type="match status" value="1"/>
</dbReference>
<evidence type="ECO:0000259" key="1">
    <source>
        <dbReference type="PROSITE" id="PS50011"/>
    </source>
</evidence>
<dbReference type="Pfam" id="PF00069">
    <property type="entry name" value="Pkinase"/>
    <property type="match status" value="1"/>
</dbReference>
<accession>A0A5B9PB84</accession>
<dbReference type="PROSITE" id="PS50011">
    <property type="entry name" value="PROTEIN_KINASE_DOM"/>
    <property type="match status" value="1"/>
</dbReference>
<feature type="domain" description="Protein kinase" evidence="1">
    <location>
        <begin position="55"/>
        <end position="319"/>
    </location>
</feature>
<reference evidence="2 3" key="1">
    <citation type="submission" date="2019-08" db="EMBL/GenBank/DDBJ databases">
        <title>Deep-cultivation of Planctomycetes and their phenomic and genomic characterization uncovers novel biology.</title>
        <authorList>
            <person name="Wiegand S."/>
            <person name="Jogler M."/>
            <person name="Boedeker C."/>
            <person name="Pinto D."/>
            <person name="Vollmers J."/>
            <person name="Rivas-Marin E."/>
            <person name="Kohn T."/>
            <person name="Peeters S.H."/>
            <person name="Heuer A."/>
            <person name="Rast P."/>
            <person name="Oberbeckmann S."/>
            <person name="Bunk B."/>
            <person name="Jeske O."/>
            <person name="Meyerdierks A."/>
            <person name="Storesund J.E."/>
            <person name="Kallscheuer N."/>
            <person name="Luecker S."/>
            <person name="Lage O.M."/>
            <person name="Pohl T."/>
            <person name="Merkel B.J."/>
            <person name="Hornburger P."/>
            <person name="Mueller R.-W."/>
            <person name="Bruemmer F."/>
            <person name="Labrenz M."/>
            <person name="Spormann A.M."/>
            <person name="Op den Camp H."/>
            <person name="Overmann J."/>
            <person name="Amann R."/>
            <person name="Jetten M.S.M."/>
            <person name="Mascher T."/>
            <person name="Medema M.H."/>
            <person name="Devos D.P."/>
            <person name="Kaster A.-K."/>
            <person name="Ovreas L."/>
            <person name="Rohde M."/>
            <person name="Galperin M.Y."/>
            <person name="Jogler C."/>
        </authorList>
    </citation>
    <scope>NUCLEOTIDE SEQUENCE [LARGE SCALE GENOMIC DNA]</scope>
    <source>
        <strain evidence="2 3">FC18</strain>
    </source>
</reference>
<dbReference type="KEGG" id="mff:MFFC18_16350"/>
<protein>
    <submittedName>
        <fullName evidence="2">Serine/threonine-protein kinase PrkC</fullName>
        <ecNumber evidence="2">2.7.11.1</ecNumber>
    </submittedName>
</protein>
<keyword evidence="3" id="KW-1185">Reference proteome</keyword>
<dbReference type="CDD" id="cd14014">
    <property type="entry name" value="STKc_PknB_like"/>
    <property type="match status" value="1"/>
</dbReference>
<proteinExistence type="predicted"/>
<evidence type="ECO:0000313" key="2">
    <source>
        <dbReference type="EMBL" id="QEG21776.1"/>
    </source>
</evidence>
<evidence type="ECO:0000313" key="3">
    <source>
        <dbReference type="Proteomes" id="UP000322214"/>
    </source>
</evidence>
<organism evidence="2 3">
    <name type="scientific">Mariniblastus fucicola</name>
    <dbReference type="NCBI Taxonomy" id="980251"/>
    <lineage>
        <taxon>Bacteria</taxon>
        <taxon>Pseudomonadati</taxon>
        <taxon>Planctomycetota</taxon>
        <taxon>Planctomycetia</taxon>
        <taxon>Pirellulales</taxon>
        <taxon>Pirellulaceae</taxon>
        <taxon>Mariniblastus</taxon>
    </lineage>
</organism>
<dbReference type="OrthoDB" id="9801841at2"/>
<dbReference type="EC" id="2.7.11.1" evidence="2"/>
<dbReference type="InterPro" id="IPR051681">
    <property type="entry name" value="Ser/Thr_Kinases-Pseudokinases"/>
</dbReference>
<dbReference type="GO" id="GO:0004674">
    <property type="term" value="F:protein serine/threonine kinase activity"/>
    <property type="evidence" value="ECO:0007669"/>
    <property type="project" value="UniProtKB-EC"/>
</dbReference>
<sequence>MEPSDYLRSHSNEAIRVPNNAGIETEATTPIDRHDSFMTLTRTQLDDQENTISCWKLGPQVTGGRWYEIYRARPKTLSIDSDFDYVIKTINPTLPHADKQKAIDRLGREAFATEAIMHNAVIRLLDAELDKTPFFLVQPWVYGRSLDRFFASAQQVAINRLMWVLRQVAEGIHAGHQCGRVYLGLDPSHVLLGRTGRVKLIGWSQSHGIGERVWLPHDQIQAARYMAPECFADGYRASTASDVYSLGALIYQSLTLETPYSGSTLDSIKQAVRQQSNVDLMIRQPLCPRPLYRLVRKMLSKNPHHRPEFGDVLESLISIEIEHLSDMTVIPL</sequence>
<dbReference type="Proteomes" id="UP000322214">
    <property type="component" value="Chromosome"/>
</dbReference>
<dbReference type="GO" id="GO:0005524">
    <property type="term" value="F:ATP binding"/>
    <property type="evidence" value="ECO:0007669"/>
    <property type="project" value="InterPro"/>
</dbReference>
<keyword evidence="2" id="KW-0808">Transferase</keyword>
<dbReference type="InterPro" id="IPR011009">
    <property type="entry name" value="Kinase-like_dom_sf"/>
</dbReference>
<dbReference type="EMBL" id="CP042912">
    <property type="protein sequence ID" value="QEG21776.1"/>
    <property type="molecule type" value="Genomic_DNA"/>
</dbReference>
<dbReference type="InterPro" id="IPR000719">
    <property type="entry name" value="Prot_kinase_dom"/>
</dbReference>
<keyword evidence="2" id="KW-0418">Kinase</keyword>
<gene>
    <name evidence="2" type="primary">prkC_10</name>
    <name evidence="2" type="ORF">MFFC18_16350</name>
</gene>
<dbReference type="AlphaFoldDB" id="A0A5B9PB84"/>
<name>A0A5B9PB84_9BACT</name>